<dbReference type="CDD" id="cd00085">
    <property type="entry name" value="HNHc"/>
    <property type="match status" value="1"/>
</dbReference>
<organism evidence="2 3">
    <name type="scientific">Azospirillum argentinense</name>
    <dbReference type="NCBI Taxonomy" id="2970906"/>
    <lineage>
        <taxon>Bacteria</taxon>
        <taxon>Pseudomonadati</taxon>
        <taxon>Pseudomonadota</taxon>
        <taxon>Alphaproteobacteria</taxon>
        <taxon>Rhodospirillales</taxon>
        <taxon>Azospirillaceae</taxon>
        <taxon>Azospirillum</taxon>
    </lineage>
</organism>
<reference evidence="2 3" key="1">
    <citation type="submission" date="2019-07" db="EMBL/GenBank/DDBJ databases">
        <title>Genome sequencing of the stress-tolerant strain Azospirillum brasilense Az19.</title>
        <authorList>
            <person name="Maroniche G.A."/>
            <person name="Garcia J.E."/>
            <person name="Pagnussat L."/>
            <person name="Amenta M."/>
            <person name="Creus C.M."/>
        </authorList>
    </citation>
    <scope>NUCLEOTIDE SEQUENCE [LARGE SCALE GENOMIC DNA]</scope>
    <source>
        <strain evidence="2 3">Az19</strain>
    </source>
</reference>
<gene>
    <name evidence="2" type="ORF">FH063_005965</name>
</gene>
<name>A0A5B0KR20_9PROT</name>
<evidence type="ECO:0000313" key="2">
    <source>
        <dbReference type="EMBL" id="KAA1054689.1"/>
    </source>
</evidence>
<sequence>MNETKYLTKPLLREINDAAIREGRNRAVMEEFVESLPDDAKFPIVWFMYHAKNEIRIMVHFGPNHGINLVDISQFRYDTLPGVTFHDDGSVEFEDPAISMAKRPYPNGREWQEKVVMKPVRDQHAFRREVLNAYGRQCALCSISEPSLLRAAHIVDVAAGGSDDISNGICLCVNHEIAYDKGIIVIREDFTVEVNSDSNIQSTYDRVRLPEKRDLWPSKENLSQKSIVRRKSKKHI</sequence>
<evidence type="ECO:0000259" key="1">
    <source>
        <dbReference type="Pfam" id="PF13391"/>
    </source>
</evidence>
<dbReference type="EMBL" id="VEWN01000008">
    <property type="protein sequence ID" value="KAA1054689.1"/>
    <property type="molecule type" value="Genomic_DNA"/>
</dbReference>
<evidence type="ECO:0000313" key="3">
    <source>
        <dbReference type="Proteomes" id="UP000325333"/>
    </source>
</evidence>
<dbReference type="InterPro" id="IPR003615">
    <property type="entry name" value="HNH_nuc"/>
</dbReference>
<accession>A0A5B0KR20</accession>
<dbReference type="Proteomes" id="UP000325333">
    <property type="component" value="Unassembled WGS sequence"/>
</dbReference>
<dbReference type="AlphaFoldDB" id="A0A5B0KR20"/>
<protein>
    <recommendedName>
        <fullName evidence="1">HNH nuclease domain-containing protein</fullName>
    </recommendedName>
</protein>
<proteinExistence type="predicted"/>
<dbReference type="Pfam" id="PF13391">
    <property type="entry name" value="HNH_2"/>
    <property type="match status" value="1"/>
</dbReference>
<dbReference type="RefSeq" id="WP_176025333.1">
    <property type="nucleotide sequence ID" value="NZ_VEWN01000008.1"/>
</dbReference>
<dbReference type="Gene3D" id="1.10.30.50">
    <property type="match status" value="1"/>
</dbReference>
<feature type="domain" description="HNH nuclease" evidence="1">
    <location>
        <begin position="138"/>
        <end position="186"/>
    </location>
</feature>
<comment type="caution">
    <text evidence="2">The sequence shown here is derived from an EMBL/GenBank/DDBJ whole genome shotgun (WGS) entry which is preliminary data.</text>
</comment>